<dbReference type="EMBL" id="BMHQ01000002">
    <property type="protein sequence ID" value="GGE07257.1"/>
    <property type="molecule type" value="Genomic_DNA"/>
</dbReference>
<dbReference type="AlphaFoldDB" id="A0A8J2Y8P9"/>
<accession>A0A8J2Y8P9</accession>
<protein>
    <submittedName>
        <fullName evidence="1">Uncharacterized protein</fullName>
    </submittedName>
</protein>
<organism evidence="1 2">
    <name type="scientific">Marinithermofilum abyssi</name>
    <dbReference type="NCBI Taxonomy" id="1571185"/>
    <lineage>
        <taxon>Bacteria</taxon>
        <taxon>Bacillati</taxon>
        <taxon>Bacillota</taxon>
        <taxon>Bacilli</taxon>
        <taxon>Bacillales</taxon>
        <taxon>Thermoactinomycetaceae</taxon>
        <taxon>Marinithermofilum</taxon>
    </lineage>
</organism>
<reference evidence="1" key="2">
    <citation type="submission" date="2020-09" db="EMBL/GenBank/DDBJ databases">
        <authorList>
            <person name="Sun Q."/>
            <person name="Zhou Y."/>
        </authorList>
    </citation>
    <scope>NUCLEOTIDE SEQUENCE</scope>
    <source>
        <strain evidence="1">CGMCC 1.15179</strain>
    </source>
</reference>
<dbReference type="Proteomes" id="UP000625210">
    <property type="component" value="Unassembled WGS sequence"/>
</dbReference>
<comment type="caution">
    <text evidence="1">The sequence shown here is derived from an EMBL/GenBank/DDBJ whole genome shotgun (WGS) entry which is preliminary data.</text>
</comment>
<evidence type="ECO:0000313" key="1">
    <source>
        <dbReference type="EMBL" id="GGE07257.1"/>
    </source>
</evidence>
<sequence length="71" mass="7992">MRGVRGIFHSIVLKYLFAGKLYFSVDKQGLNVYKPAVFYAPNRDHLTTYLSPQKTAAILALLGIKAVLHKK</sequence>
<keyword evidence="2" id="KW-1185">Reference proteome</keyword>
<gene>
    <name evidence="1" type="ORF">GCM10011571_05610</name>
</gene>
<proteinExistence type="predicted"/>
<name>A0A8J2Y8P9_9BACL</name>
<reference evidence="1" key="1">
    <citation type="journal article" date="2014" name="Int. J. Syst. Evol. Microbiol.">
        <title>Complete genome sequence of Corynebacterium casei LMG S-19264T (=DSM 44701T), isolated from a smear-ripened cheese.</title>
        <authorList>
            <consortium name="US DOE Joint Genome Institute (JGI-PGF)"/>
            <person name="Walter F."/>
            <person name="Albersmeier A."/>
            <person name="Kalinowski J."/>
            <person name="Ruckert C."/>
        </authorList>
    </citation>
    <scope>NUCLEOTIDE SEQUENCE</scope>
    <source>
        <strain evidence="1">CGMCC 1.15179</strain>
    </source>
</reference>
<evidence type="ECO:0000313" key="2">
    <source>
        <dbReference type="Proteomes" id="UP000625210"/>
    </source>
</evidence>